<evidence type="ECO:0000256" key="7">
    <source>
        <dbReference type="ARBA" id="ARBA00022597"/>
    </source>
</evidence>
<evidence type="ECO:0000256" key="1">
    <source>
        <dbReference type="ARBA" id="ARBA00002264"/>
    </source>
</evidence>
<dbReference type="GO" id="GO:0042956">
    <property type="term" value="P:maltodextrin transmembrane transport"/>
    <property type="evidence" value="ECO:0007669"/>
    <property type="project" value="TreeGrafter"/>
</dbReference>
<name>A0A330LQX3_9GAMM</name>
<dbReference type="Gene3D" id="3.10.650.10">
    <property type="entry name" value="MalF N-terminal region-like"/>
    <property type="match status" value="1"/>
</dbReference>
<keyword evidence="4 11" id="KW-0813">Transport</keyword>
<sequence>MQTVKVSEILGDTPESELTSEQVDSTLNYSRLLKWFILTLIGVVNGYAAVIMYAHGETSFAVLTLVLTSLGLFIFGSKKTYAHRYIFPGIAGMILFIIFPLVYTVGIAFTNYSAKNQLSFERARSVLLDRTFQSGESYRFELYRTEDGHRLAVKDGEQLLVTDTINLEKPAVQRFELSPIDTVIGEKSKIKEIISYRAALSSIDLVLPDGNEIRMSGLRKFAAVQPLYTLRKDGTTLVNNQTHEILLPDMDIGFYQAIDGEGNYIGDPVSPGFSVVIGTANFERIWQDDGIKEPFVSIFIWTVIFSVLSVGISLIIGMVLASIVQWEALRGRAIYRMLLILPYAVPSFISILIFKGLFNQSFGEINMVLEALFGFSPSWFSDPLSAKAMVLIVNIWLGFPYMMILCMGMLKSIPDDLYEASALDGAGPLQNFKNITFPMMLKPLMPLMIASFSFNFNNFVLIQLLTKGGPNMIGTSEPAGYTDLLVNYTYRIAFEGGGGQDFGLASAITTLIFLLVGGLALFNLHFAKLSEK</sequence>
<dbReference type="Pfam" id="PF20872">
    <property type="entry name" value="MalF_N_TM"/>
    <property type="match status" value="1"/>
</dbReference>
<feature type="domain" description="ABC transmembrane type-1" evidence="13">
    <location>
        <begin position="299"/>
        <end position="523"/>
    </location>
</feature>
<keyword evidence="6 12" id="KW-0997">Cell inner membrane</keyword>
<feature type="transmembrane region" description="Helical" evidence="11">
    <location>
        <begin position="504"/>
        <end position="526"/>
    </location>
</feature>
<dbReference type="SUPFAM" id="SSF160964">
    <property type="entry name" value="MalF N-terminal region-like"/>
    <property type="match status" value="1"/>
</dbReference>
<feature type="transmembrane region" description="Helical" evidence="11">
    <location>
        <begin position="35"/>
        <end position="54"/>
    </location>
</feature>
<dbReference type="InterPro" id="IPR000515">
    <property type="entry name" value="MetI-like"/>
</dbReference>
<feature type="transmembrane region" description="Helical" evidence="11">
    <location>
        <begin position="333"/>
        <end position="354"/>
    </location>
</feature>
<evidence type="ECO:0000256" key="10">
    <source>
        <dbReference type="ARBA" id="ARBA00023136"/>
    </source>
</evidence>
<keyword evidence="10 11" id="KW-0472">Membrane</keyword>
<reference evidence="15" key="1">
    <citation type="submission" date="2018-05" db="EMBL/GenBank/DDBJ databases">
        <authorList>
            <person name="Cea G.-C."/>
            <person name="William W."/>
        </authorList>
    </citation>
    <scope>NUCLEOTIDE SEQUENCE [LARGE SCALE GENOMIC DNA]</scope>
    <source>
        <strain evidence="15">DB21MT 5</strain>
    </source>
</reference>
<feature type="transmembrane region" description="Helical" evidence="11">
    <location>
        <begin position="388"/>
        <end position="410"/>
    </location>
</feature>
<dbReference type="Gene3D" id="1.10.3720.10">
    <property type="entry name" value="MetI-like"/>
    <property type="match status" value="1"/>
</dbReference>
<evidence type="ECO:0000256" key="12">
    <source>
        <dbReference type="RuleBase" id="RU367050"/>
    </source>
</evidence>
<evidence type="ECO:0000256" key="6">
    <source>
        <dbReference type="ARBA" id="ARBA00022519"/>
    </source>
</evidence>
<dbReference type="NCBIfam" id="NF008232">
    <property type="entry name" value="PRK10999.1"/>
    <property type="match status" value="1"/>
</dbReference>
<feature type="transmembrane region" description="Helical" evidence="11">
    <location>
        <begin position="444"/>
        <end position="465"/>
    </location>
</feature>
<evidence type="ECO:0000256" key="9">
    <source>
        <dbReference type="ARBA" id="ARBA00022989"/>
    </source>
</evidence>
<comment type="subcellular location">
    <subcellularLocation>
        <location evidence="2 12">Cell inner membrane</location>
        <topology evidence="2 12">Multi-pass membrane protein</topology>
    </subcellularLocation>
    <subcellularLocation>
        <location evidence="11">Cell membrane</location>
        <topology evidence="11">Multi-pass membrane protein</topology>
    </subcellularLocation>
</comment>
<dbReference type="EMBL" id="LS483250">
    <property type="protein sequence ID" value="SQD78258.1"/>
    <property type="molecule type" value="Genomic_DNA"/>
</dbReference>
<evidence type="ECO:0000313" key="14">
    <source>
        <dbReference type="EMBL" id="SQD78258.1"/>
    </source>
</evidence>
<dbReference type="GO" id="GO:0015423">
    <property type="term" value="F:ABC-type maltose transporter activity"/>
    <property type="evidence" value="ECO:0007669"/>
    <property type="project" value="TreeGrafter"/>
</dbReference>
<feature type="transmembrane region" description="Helical" evidence="11">
    <location>
        <begin position="60"/>
        <end position="77"/>
    </location>
</feature>
<keyword evidence="7 12" id="KW-0762">Sugar transport</keyword>
<proteinExistence type="inferred from homology"/>
<dbReference type="InterPro" id="IPR047103">
    <property type="entry name" value="MalF_P2_sf"/>
</dbReference>
<evidence type="ECO:0000256" key="5">
    <source>
        <dbReference type="ARBA" id="ARBA00022475"/>
    </source>
</evidence>
<comment type="subunit">
    <text evidence="12">The complex is composed of two ATP-binding proteins (MalK), two transmembrane proteins (MalG and MalF) and a solute-binding protein (MalE).</text>
</comment>
<dbReference type="FunFam" id="1.10.3720.10:FF:000030">
    <property type="entry name" value="Maltose ABC transporter permease MalF"/>
    <property type="match status" value="1"/>
</dbReference>
<gene>
    <name evidence="14" type="primary">malF</name>
    <name evidence="14" type="ORF">MORIYA_1780</name>
</gene>
<dbReference type="PANTHER" id="PTHR47314:SF1">
    <property type="entry name" value="MALTOSE_MALTODEXTRIN TRANSPORT SYSTEM PERMEASE PROTEIN MALF"/>
    <property type="match status" value="1"/>
</dbReference>
<evidence type="ECO:0000256" key="3">
    <source>
        <dbReference type="ARBA" id="ARBA00009047"/>
    </source>
</evidence>
<accession>A0A330LQX3</accession>
<dbReference type="InterPro" id="IPR035277">
    <property type="entry name" value="MalF_N"/>
</dbReference>
<evidence type="ECO:0000256" key="11">
    <source>
        <dbReference type="RuleBase" id="RU363032"/>
    </source>
</evidence>
<dbReference type="Pfam" id="PF14785">
    <property type="entry name" value="MalF_P2"/>
    <property type="match status" value="1"/>
</dbReference>
<feature type="transmembrane region" description="Helical" evidence="11">
    <location>
        <begin position="89"/>
        <end position="109"/>
    </location>
</feature>
<comment type="similarity">
    <text evidence="3 12">Belongs to the binding-protein-dependent transport system permease family. MalFG subfamily.</text>
</comment>
<dbReference type="InterPro" id="IPR048464">
    <property type="entry name" value="MalF_N_TM"/>
</dbReference>
<evidence type="ECO:0000256" key="4">
    <source>
        <dbReference type="ARBA" id="ARBA00022448"/>
    </source>
</evidence>
<dbReference type="AlphaFoldDB" id="A0A330LQX3"/>
<dbReference type="PANTHER" id="PTHR47314">
    <property type="entry name" value="MALTOSE/MALTODEXTRIN TRANSPORT SYSTEM PERMEASE PROTEIN MALF"/>
    <property type="match status" value="1"/>
</dbReference>
<dbReference type="SUPFAM" id="SSF161098">
    <property type="entry name" value="MetI-like"/>
    <property type="match status" value="1"/>
</dbReference>
<keyword evidence="8 11" id="KW-0812">Transmembrane</keyword>
<dbReference type="PROSITE" id="PS50928">
    <property type="entry name" value="ABC_TM1"/>
    <property type="match status" value="1"/>
</dbReference>
<dbReference type="InterPro" id="IPR035906">
    <property type="entry name" value="MetI-like_sf"/>
</dbReference>
<dbReference type="CDD" id="cd06261">
    <property type="entry name" value="TM_PBP2"/>
    <property type="match status" value="1"/>
</dbReference>
<dbReference type="Gene3D" id="2.40.430.10">
    <property type="entry name" value="D-maltodextrin-binding protein, MBP"/>
    <property type="match status" value="1"/>
</dbReference>
<organism evidence="14 15">
    <name type="scientific">Moritella yayanosii</name>
    <dbReference type="NCBI Taxonomy" id="69539"/>
    <lineage>
        <taxon>Bacteria</taxon>
        <taxon>Pseudomonadati</taxon>
        <taxon>Pseudomonadota</taxon>
        <taxon>Gammaproteobacteria</taxon>
        <taxon>Alteromonadales</taxon>
        <taxon>Moritellaceae</taxon>
        <taxon>Moritella</taxon>
    </lineage>
</organism>
<dbReference type="KEGG" id="mya:MORIYA_1780"/>
<comment type="function">
    <text evidence="1 12">Part of the ABC transporter complex MalEFGK involved in maltose/maltodextrin import. Probably responsible for the translocation of the substrate across the membrane.</text>
</comment>
<dbReference type="Pfam" id="PF00528">
    <property type="entry name" value="BPD_transp_1"/>
    <property type="match status" value="1"/>
</dbReference>
<evidence type="ECO:0000256" key="2">
    <source>
        <dbReference type="ARBA" id="ARBA00004429"/>
    </source>
</evidence>
<keyword evidence="15" id="KW-1185">Reference proteome</keyword>
<protein>
    <recommendedName>
        <fullName evidence="12">Maltose/maltodextrin transport system permease protein</fullName>
    </recommendedName>
</protein>
<dbReference type="GO" id="GO:1990060">
    <property type="term" value="C:maltose transport complex"/>
    <property type="evidence" value="ECO:0007669"/>
    <property type="project" value="TreeGrafter"/>
</dbReference>
<evidence type="ECO:0000313" key="15">
    <source>
        <dbReference type="Proteomes" id="UP000250163"/>
    </source>
</evidence>
<dbReference type="InterPro" id="IPR029345">
    <property type="entry name" value="MalF_P2"/>
</dbReference>
<keyword evidence="5" id="KW-1003">Cell membrane</keyword>
<dbReference type="RefSeq" id="WP_112714309.1">
    <property type="nucleotide sequence ID" value="NZ_LS483250.1"/>
</dbReference>
<keyword evidence="9 11" id="KW-1133">Transmembrane helix</keyword>
<evidence type="ECO:0000259" key="13">
    <source>
        <dbReference type="PROSITE" id="PS50928"/>
    </source>
</evidence>
<dbReference type="OrthoDB" id="9785347at2"/>
<dbReference type="Proteomes" id="UP000250163">
    <property type="component" value="Chromosome MORIYA"/>
</dbReference>
<feature type="transmembrane region" description="Helical" evidence="11">
    <location>
        <begin position="298"/>
        <end position="321"/>
    </location>
</feature>
<dbReference type="Gene3D" id="1.20.58.370">
    <property type="entry name" value="MalF N-terminal region-like"/>
    <property type="match status" value="1"/>
</dbReference>
<evidence type="ECO:0000256" key="8">
    <source>
        <dbReference type="ARBA" id="ARBA00022692"/>
    </source>
</evidence>